<dbReference type="PROSITE" id="PS51192">
    <property type="entry name" value="HELICASE_ATP_BIND_1"/>
    <property type="match status" value="1"/>
</dbReference>
<dbReference type="CDD" id="cd18791">
    <property type="entry name" value="SF2_C_RHA"/>
    <property type="match status" value="1"/>
</dbReference>
<dbReference type="InterPro" id="IPR001650">
    <property type="entry name" value="Helicase_C-like"/>
</dbReference>
<dbReference type="PROSITE" id="PS51194">
    <property type="entry name" value="HELICASE_CTER"/>
    <property type="match status" value="1"/>
</dbReference>
<dbReference type="Pfam" id="PF00271">
    <property type="entry name" value="Helicase_C"/>
    <property type="match status" value="1"/>
</dbReference>
<evidence type="ECO:0000256" key="3">
    <source>
        <dbReference type="SAM" id="MobiDB-lite"/>
    </source>
</evidence>
<evidence type="ECO:0000259" key="4">
    <source>
        <dbReference type="PROSITE" id="PS51192"/>
    </source>
</evidence>
<evidence type="ECO:0000313" key="6">
    <source>
        <dbReference type="Proteomes" id="UP000050795"/>
    </source>
</evidence>
<sequence>MTPIPESVNIREEIAQALSILVNNETFHEVAEETRCAVFIAIENFFKNKLESLKLPSSFTAKERAFAHIIARLSGLYSESETVIGEKILTISALCPRKTLSPSANSTAEFRLTWNSKNIVVHLLQTNPVTAKEKLELYPRVEGASGLDKGTREERQRGTTGRLMGAVPQIPTPPPTNWNREASDSKKQLINSYRQQIVHQLNSSQVVIISGPPGCGKTTILPQILMDECFARGQRCRMICSQPRRLYAHINAERLAHLRGENVGQTIGYQIRLESKVSPRTLLTFCTHGVLLRTIYADSRLMVGTTHIIVDEIEEDEIPASFASLDSQMAEINSSSVIDKNRYADNPNGGCGILLGILPSLLSQYPHLKVVLVINTHLSTYKSWYNNTLKYTEHDQTRVMCCSESDSLAASVNISNPITMTNPEQLPNGVDNDNCVTRDNNNSLIFRNDSNLNPINNNGILSMNNQNKFDMPQIYSVPDYTCKSSQVILSSSSSLPKEDSCSSTPSPCLTKIKSPLNKIQNDPSLKTLTYEPLQGFSKYFNGAPVINIPHNTQQVKTYYLEDILEWTNYSTSQMDDAFMSFLQDTSKCQNMYFWLKGNEPTNYNSREYNTDIFRENNANDMVKDGILFETAHFNVIKKPPVVFNDQMKVYLESDQLFNKVKDREDIDSASNPKRHANNLLWTIWRSTVHHPSGLKPNKCQNKENDESEINGHLHSCLTNLFQCILASWISVDYEHSNSGLTPLMVCSAAGLMDAVDRLLGLGANPFTRLAMPYEVLISQTRNNCQKDFELLGPQHRKVTITNEVYTIVGVNAYDLARIFGHDEVAGLLRTHMVSQSLRHEPENWEAILLRYGSWFQSSLSSSQFDNCTLNENQITLTHSQKASTEKRKSINQQNLYNKLLLSYQLARNCTEPETTVDYDLLTMLIVKIDSSLAEGTILVFLPSYEEIITLRERLLSSEISPWKSSKRPLILILHSRMLVADLKTIYARSKSSVRRLILSSNIAESCMTFDDVSYVIDCGLDFTGQYLDWTETTALRNHWITKSNAIQRQTRTGENKNGICFHLYSSLRFSMLSEGPNFAVRGHTVEEACIQARLLSPPNISIETVLRTLPKPPLPESSRTAIQGLKEMDALDNFEELTELGYHICDIPIPAHYAKMVLVSVVLKCLDPILTIACILAYTEPFTIPRNDGERRDLMNARKKFSADTYSDHMMLLRAFQFWQKSRSEGWEKNFCQKNFISTTAFEVITAIRTQLLGQLRASGFVKARGSGDIRDLNSNSENWAVVKAAIVAGMHGNLARLDRKNSCLRMANGNKSLIMLHPNSVIATNSDGTKMDLNNLPCDWLVFDEVLTLSNSNANDIYESMLSSNSETHFSNTCMNSQQQNNHLSTSTENNKSDLKVIKCASIISPITVALMAGPIRLWPEMIKESQSNVNGFNPTKIPTEEAKQQIHQCQTVCSNTKNKNENNNNIIYGGVQEEYETESESDSDSETQGIVKSLLQNSNNNNNSNSNNNSQLSRIHMNIREVLGEIIQQKTKTSGNSTDAKSKVDTPQAPTQPSDPIINLSTNFNTIKVSDHNKHNLKSLPIQQQSQLIPNLTYSPVDQSNPIMSMMSSSSLVSTSTSANDQTNTNTSFCLDSTGFLRFILNSNEAQMVIGLRQKWHALFLRRLKNPGKQCSQQDEAVLNCLTNVLMTEEQALGLRQPSGVGARPRPMAAELCNQLDCSQNDTSQIAKVSTGQSMNNKIAHCIITESKHPSLQLLLQTQIS</sequence>
<dbReference type="SUPFAM" id="SSF48403">
    <property type="entry name" value="Ankyrin repeat"/>
    <property type="match status" value="1"/>
</dbReference>
<dbReference type="Pfam" id="PF04408">
    <property type="entry name" value="WHD_HA2"/>
    <property type="match status" value="1"/>
</dbReference>
<reference evidence="6" key="1">
    <citation type="submission" date="2022-06" db="EMBL/GenBank/DDBJ databases">
        <authorList>
            <person name="Berger JAMES D."/>
            <person name="Berger JAMES D."/>
        </authorList>
    </citation>
    <scope>NUCLEOTIDE SEQUENCE [LARGE SCALE GENOMIC DNA]</scope>
</reference>
<dbReference type="Gene3D" id="3.40.50.300">
    <property type="entry name" value="P-loop containing nucleotide triphosphate hydrolases"/>
    <property type="match status" value="2"/>
</dbReference>
<dbReference type="InterPro" id="IPR014001">
    <property type="entry name" value="Helicase_ATP-bd"/>
</dbReference>
<evidence type="ECO:0008006" key="8">
    <source>
        <dbReference type="Google" id="ProtNLM"/>
    </source>
</evidence>
<dbReference type="GO" id="GO:0004386">
    <property type="term" value="F:helicase activity"/>
    <property type="evidence" value="ECO:0007669"/>
    <property type="project" value="TreeGrafter"/>
</dbReference>
<proteinExistence type="predicted"/>
<dbReference type="PANTHER" id="PTHR18934">
    <property type="entry name" value="ATP-DEPENDENT RNA HELICASE"/>
    <property type="match status" value="1"/>
</dbReference>
<dbReference type="WBParaSite" id="TREG1_57180.1">
    <property type="protein sequence ID" value="TREG1_57180.1"/>
    <property type="gene ID" value="TREG1_57180"/>
</dbReference>
<dbReference type="CDD" id="cd17917">
    <property type="entry name" value="DEXHc_RHA-like"/>
    <property type="match status" value="1"/>
</dbReference>
<dbReference type="InterPro" id="IPR027417">
    <property type="entry name" value="P-loop_NTPase"/>
</dbReference>
<feature type="domain" description="Helicase C-terminal" evidence="5">
    <location>
        <begin position="920"/>
        <end position="1106"/>
    </location>
</feature>
<keyword evidence="6" id="KW-1185">Reference proteome</keyword>
<evidence type="ECO:0000313" key="7">
    <source>
        <dbReference type="WBParaSite" id="TREG1_57180.1"/>
    </source>
</evidence>
<protein>
    <recommendedName>
        <fullName evidence="8">Helicase ATP-binding domain-containing protein</fullName>
    </recommendedName>
</protein>
<evidence type="ECO:0000259" key="5">
    <source>
        <dbReference type="PROSITE" id="PS51194"/>
    </source>
</evidence>
<dbReference type="Proteomes" id="UP000050795">
    <property type="component" value="Unassembled WGS sequence"/>
</dbReference>
<dbReference type="Gene3D" id="1.20.120.1080">
    <property type="match status" value="1"/>
</dbReference>
<feature type="domain" description="Helicase ATP-binding" evidence="4">
    <location>
        <begin position="198"/>
        <end position="395"/>
    </location>
</feature>
<dbReference type="InterPro" id="IPR036867">
    <property type="entry name" value="R3H_dom_sf"/>
</dbReference>
<keyword evidence="2" id="KW-0067">ATP-binding</keyword>
<feature type="compositionally biased region" description="Polar residues" evidence="3">
    <location>
        <begin position="1550"/>
        <end position="1561"/>
    </location>
</feature>
<dbReference type="Pfam" id="PF20720">
    <property type="entry name" value="nSTAND3"/>
    <property type="match status" value="1"/>
</dbReference>
<keyword evidence="1" id="KW-0547">Nucleotide-binding</keyword>
<dbReference type="SUPFAM" id="SSF52540">
    <property type="entry name" value="P-loop containing nucleoside triphosphate hydrolases"/>
    <property type="match status" value="2"/>
</dbReference>
<dbReference type="SMART" id="SM00487">
    <property type="entry name" value="DEXDc"/>
    <property type="match status" value="1"/>
</dbReference>
<dbReference type="SMART" id="SM00847">
    <property type="entry name" value="HA2"/>
    <property type="match status" value="1"/>
</dbReference>
<dbReference type="Pfam" id="PF21010">
    <property type="entry name" value="HA2_C"/>
    <property type="match status" value="1"/>
</dbReference>
<dbReference type="InterPro" id="IPR007502">
    <property type="entry name" value="Helicase-assoc_dom"/>
</dbReference>
<feature type="compositionally biased region" description="Polar residues" evidence="3">
    <location>
        <begin position="1532"/>
        <end position="1541"/>
    </location>
</feature>
<accession>A0AA85JXB9</accession>
<organism evidence="6 7">
    <name type="scientific">Trichobilharzia regenti</name>
    <name type="common">Nasal bird schistosome</name>
    <dbReference type="NCBI Taxonomy" id="157069"/>
    <lineage>
        <taxon>Eukaryota</taxon>
        <taxon>Metazoa</taxon>
        <taxon>Spiralia</taxon>
        <taxon>Lophotrochozoa</taxon>
        <taxon>Platyhelminthes</taxon>
        <taxon>Trematoda</taxon>
        <taxon>Digenea</taxon>
        <taxon>Strigeidida</taxon>
        <taxon>Schistosomatoidea</taxon>
        <taxon>Schistosomatidae</taxon>
        <taxon>Trichobilharzia</taxon>
    </lineage>
</organism>
<evidence type="ECO:0000256" key="1">
    <source>
        <dbReference type="ARBA" id="ARBA00022741"/>
    </source>
</evidence>
<evidence type="ECO:0000256" key="2">
    <source>
        <dbReference type="ARBA" id="ARBA00022840"/>
    </source>
</evidence>
<dbReference type="PANTHER" id="PTHR18934:SF213">
    <property type="entry name" value="3'-5' RNA HELICASE YTHDC2"/>
    <property type="match status" value="1"/>
</dbReference>
<dbReference type="InterPro" id="IPR048333">
    <property type="entry name" value="HA2_WH"/>
</dbReference>
<feature type="region of interest" description="Disordered" evidence="3">
    <location>
        <begin position="1532"/>
        <end position="1561"/>
    </location>
</feature>
<dbReference type="InterPro" id="IPR036770">
    <property type="entry name" value="Ankyrin_rpt-contain_sf"/>
</dbReference>
<dbReference type="Gene3D" id="3.30.1370.50">
    <property type="entry name" value="R3H-like domain"/>
    <property type="match status" value="1"/>
</dbReference>
<reference evidence="7" key="2">
    <citation type="submission" date="2023-11" db="UniProtKB">
        <authorList>
            <consortium name="WormBaseParasite"/>
        </authorList>
    </citation>
    <scope>IDENTIFICATION</scope>
</reference>
<dbReference type="GO" id="GO:0003723">
    <property type="term" value="F:RNA binding"/>
    <property type="evidence" value="ECO:0007669"/>
    <property type="project" value="TreeGrafter"/>
</dbReference>
<name>A0AA85JXB9_TRIRE</name>
<dbReference type="GO" id="GO:0005524">
    <property type="term" value="F:ATP binding"/>
    <property type="evidence" value="ECO:0007669"/>
    <property type="project" value="UniProtKB-KW"/>
</dbReference>
<dbReference type="InterPro" id="IPR049050">
    <property type="entry name" value="nSTAND3"/>
</dbReference>